<evidence type="ECO:0008006" key="5">
    <source>
        <dbReference type="Google" id="ProtNLM"/>
    </source>
</evidence>
<feature type="region of interest" description="Disordered" evidence="1">
    <location>
        <begin position="1"/>
        <end position="21"/>
    </location>
</feature>
<evidence type="ECO:0000256" key="1">
    <source>
        <dbReference type="SAM" id="MobiDB-lite"/>
    </source>
</evidence>
<gene>
    <name evidence="3" type="ORF">JK386_13140</name>
</gene>
<evidence type="ECO:0000313" key="3">
    <source>
        <dbReference type="EMBL" id="MBM9460847.1"/>
    </source>
</evidence>
<accession>A0A938Y285</accession>
<protein>
    <recommendedName>
        <fullName evidence="5">Pilus assembly protein</fullName>
    </recommendedName>
</protein>
<evidence type="ECO:0000313" key="4">
    <source>
        <dbReference type="Proteomes" id="UP000663791"/>
    </source>
</evidence>
<dbReference type="EMBL" id="JAERTX010000011">
    <property type="protein sequence ID" value="MBM9460847.1"/>
    <property type="molecule type" value="Genomic_DNA"/>
</dbReference>
<dbReference type="Proteomes" id="UP000663791">
    <property type="component" value="Unassembled WGS sequence"/>
</dbReference>
<name>A0A938Y285_9ACTN</name>
<keyword evidence="2" id="KW-0472">Membrane</keyword>
<feature type="transmembrane region" description="Helical" evidence="2">
    <location>
        <begin position="27"/>
        <end position="49"/>
    </location>
</feature>
<comment type="caution">
    <text evidence="3">The sequence shown here is derived from an EMBL/GenBank/DDBJ whole genome shotgun (WGS) entry which is preliminary data.</text>
</comment>
<keyword evidence="2" id="KW-0812">Transmembrane</keyword>
<evidence type="ECO:0000256" key="2">
    <source>
        <dbReference type="SAM" id="Phobius"/>
    </source>
</evidence>
<organism evidence="3 4">
    <name type="scientific">Nocardioides faecalis</name>
    <dbReference type="NCBI Taxonomy" id="2803858"/>
    <lineage>
        <taxon>Bacteria</taxon>
        <taxon>Bacillati</taxon>
        <taxon>Actinomycetota</taxon>
        <taxon>Actinomycetes</taxon>
        <taxon>Propionibacteriales</taxon>
        <taxon>Nocardioidaceae</taxon>
        <taxon>Nocardioides</taxon>
    </lineage>
</organism>
<dbReference type="AlphaFoldDB" id="A0A938Y285"/>
<sequence length="165" mass="17557">MRRARHWPRSDQRGSGHRGLGQRGNGLVEVVWLGIVLLLPLLWIVMSVFEVQRGSFGVSGAARAAARAYALAPNDVAGQERATAVARRALADQGLEEVPVAVTVTCTPYPRSCHSGTSVITVRVDSAVTLPLMPDVLGGGAPTFRLSASSTVPIGRYQEIGRSSR</sequence>
<keyword evidence="2" id="KW-1133">Transmembrane helix</keyword>
<keyword evidence="4" id="KW-1185">Reference proteome</keyword>
<proteinExistence type="predicted"/>
<reference evidence="3" key="1">
    <citation type="submission" date="2021-01" db="EMBL/GenBank/DDBJ databases">
        <title>Novel species in genus Nocardioides.</title>
        <authorList>
            <person name="Zhang G."/>
        </authorList>
    </citation>
    <scope>NUCLEOTIDE SEQUENCE</scope>
    <source>
        <strain evidence="3">Zg-536</strain>
    </source>
</reference>